<name>A0A5J5I277_9BACI</name>
<dbReference type="InterPro" id="IPR016163">
    <property type="entry name" value="Ald_DH_C"/>
</dbReference>
<dbReference type="GO" id="GO:0016620">
    <property type="term" value="F:oxidoreductase activity, acting on the aldehyde or oxo group of donors, NAD or NADP as acceptor"/>
    <property type="evidence" value="ECO:0007669"/>
    <property type="project" value="InterPro"/>
</dbReference>
<dbReference type="InterPro" id="IPR016162">
    <property type="entry name" value="Ald_DH_N"/>
</dbReference>
<dbReference type="AlphaFoldDB" id="A0A5J5I277"/>
<evidence type="ECO:0000256" key="3">
    <source>
        <dbReference type="PROSITE-ProRule" id="PRU10007"/>
    </source>
</evidence>
<dbReference type="Gene3D" id="3.40.309.10">
    <property type="entry name" value="Aldehyde Dehydrogenase, Chain A, domain 2"/>
    <property type="match status" value="1"/>
</dbReference>
<gene>
    <name evidence="7" type="ORF">F4V44_03555</name>
</gene>
<dbReference type="Pfam" id="PF00171">
    <property type="entry name" value="Aldedh"/>
    <property type="match status" value="1"/>
</dbReference>
<evidence type="ECO:0000256" key="2">
    <source>
        <dbReference type="ARBA" id="ARBA00023002"/>
    </source>
</evidence>
<organism evidence="7 8">
    <name type="scientific">Niallia endozanthoxylica</name>
    <dbReference type="NCBI Taxonomy" id="2036016"/>
    <lineage>
        <taxon>Bacteria</taxon>
        <taxon>Bacillati</taxon>
        <taxon>Bacillota</taxon>
        <taxon>Bacilli</taxon>
        <taxon>Bacillales</taxon>
        <taxon>Bacillaceae</taxon>
        <taxon>Niallia</taxon>
    </lineage>
</organism>
<feature type="region of interest" description="Disordered" evidence="5">
    <location>
        <begin position="442"/>
        <end position="461"/>
    </location>
</feature>
<dbReference type="EMBL" id="VYKL01000010">
    <property type="protein sequence ID" value="KAA9028629.1"/>
    <property type="molecule type" value="Genomic_DNA"/>
</dbReference>
<feature type="active site" evidence="3">
    <location>
        <position position="250"/>
    </location>
</feature>
<dbReference type="InterPro" id="IPR015590">
    <property type="entry name" value="Aldehyde_DH_dom"/>
</dbReference>
<evidence type="ECO:0000259" key="6">
    <source>
        <dbReference type="Pfam" id="PF00171"/>
    </source>
</evidence>
<accession>A0A5J5I277</accession>
<comment type="similarity">
    <text evidence="1 4">Belongs to the aldehyde dehydrogenase family.</text>
</comment>
<proteinExistence type="inferred from homology"/>
<evidence type="ECO:0000256" key="5">
    <source>
        <dbReference type="SAM" id="MobiDB-lite"/>
    </source>
</evidence>
<evidence type="ECO:0000313" key="8">
    <source>
        <dbReference type="Proteomes" id="UP000326671"/>
    </source>
</evidence>
<dbReference type="Proteomes" id="UP000326671">
    <property type="component" value="Unassembled WGS sequence"/>
</dbReference>
<dbReference type="PROSITE" id="PS00687">
    <property type="entry name" value="ALDEHYDE_DEHYDR_GLU"/>
    <property type="match status" value="1"/>
</dbReference>
<keyword evidence="8" id="KW-1185">Reference proteome</keyword>
<sequence>MVTKYLNFIGGEWRNSIDESLKEHKNPANPSQIIGYTVSASAEEVNEAVIHAKLAFQEWKQLSPVGRGEILRKAADLLEAQSQDIAETATKEMGKRLAEMKGEVLRGAAILRYYAQEGMRKLGEVLPSANSQNTLYSMRVPLGVISVITPWNFPVAIPIWKIAPALVYGNTVVWKPSQETGITAVKIASIFEQAGLPAGVLNLINGSGEIVGNALVEHSETAAITFTGSNRVGRELASKAVAQNKKYQLELGGKNPVIVLEDADLDLAAKLTVEGAMKQTGQRCTATSRVYVEQSVYDTFVEKLIGNVSQITVGDGLDEAVTMGPVASKKQFETVTSYIKKGIEEGAELLYGGQTLYDPSYNGGYFIEPTIFSQVTNEMTIAREEIFGPVLAVIKVGDYTEALAQANDTIYGLSASLFTTNLNKAFDFIKNSEVGMVQINGETGGAEPQAPFGGMKESSSGTREQGQAAMEFFTAYKTISITSSL</sequence>
<comment type="caution">
    <text evidence="7">The sequence shown here is derived from an EMBL/GenBank/DDBJ whole genome shotgun (WGS) entry which is preliminary data.</text>
</comment>
<dbReference type="FunFam" id="3.40.309.10:FF:000012">
    <property type="entry name" value="Betaine aldehyde dehydrogenase"/>
    <property type="match status" value="1"/>
</dbReference>
<dbReference type="InterPro" id="IPR016161">
    <property type="entry name" value="Ald_DH/histidinol_DH"/>
</dbReference>
<dbReference type="SUPFAM" id="SSF53720">
    <property type="entry name" value="ALDH-like"/>
    <property type="match status" value="1"/>
</dbReference>
<feature type="domain" description="Aldehyde dehydrogenase" evidence="6">
    <location>
        <begin position="14"/>
        <end position="479"/>
    </location>
</feature>
<dbReference type="InterPro" id="IPR029510">
    <property type="entry name" value="Ald_DH_CS_GLU"/>
</dbReference>
<evidence type="ECO:0000256" key="1">
    <source>
        <dbReference type="ARBA" id="ARBA00009986"/>
    </source>
</evidence>
<dbReference type="OrthoDB" id="9762913at2"/>
<protein>
    <submittedName>
        <fullName evidence="7">Aldehyde dehydrogenase family protein</fullName>
    </submittedName>
</protein>
<keyword evidence="2 4" id="KW-0560">Oxidoreductase</keyword>
<evidence type="ECO:0000313" key="7">
    <source>
        <dbReference type="EMBL" id="KAA9028629.1"/>
    </source>
</evidence>
<dbReference type="Gene3D" id="3.40.605.10">
    <property type="entry name" value="Aldehyde Dehydrogenase, Chain A, domain 1"/>
    <property type="match status" value="1"/>
</dbReference>
<dbReference type="FunFam" id="3.40.605.10:FF:000007">
    <property type="entry name" value="NAD/NADP-dependent betaine aldehyde dehydrogenase"/>
    <property type="match status" value="1"/>
</dbReference>
<dbReference type="PANTHER" id="PTHR11699">
    <property type="entry name" value="ALDEHYDE DEHYDROGENASE-RELATED"/>
    <property type="match status" value="1"/>
</dbReference>
<evidence type="ECO:0000256" key="4">
    <source>
        <dbReference type="RuleBase" id="RU003345"/>
    </source>
</evidence>
<reference evidence="7 8" key="1">
    <citation type="submission" date="2019-09" db="EMBL/GenBank/DDBJ databases">
        <title>Whole genome sequences of isolates from the Mars Exploration Rovers.</title>
        <authorList>
            <person name="Seuylemezian A."/>
            <person name="Vaishampayan P."/>
        </authorList>
    </citation>
    <scope>NUCLEOTIDE SEQUENCE [LARGE SCALE GENOMIC DNA]</scope>
    <source>
        <strain evidence="7 8">MER_TA_151</strain>
    </source>
</reference>